<dbReference type="PANTHER" id="PTHR11091">
    <property type="entry name" value="OXIDOREDUCTASE-RELATED"/>
    <property type="match status" value="1"/>
</dbReference>
<protein>
    <submittedName>
        <fullName evidence="3">YJMC-like protein</fullName>
    </submittedName>
</protein>
<dbReference type="InterPro" id="IPR043143">
    <property type="entry name" value="Mal/L-sulf/L-lact_DH-like_NADP"/>
</dbReference>
<proteinExistence type="inferred from homology"/>
<sequence>MGKVRIAEMKGASIPEGWVLTSDGKKTTDPGQMAGMCPLGAEESTCTYVRRYSCVPSYKGYGLAMMVEVFCGILAGAQYGPRIRKWPGEMHRQADLADGETEVLVPGDPERKHMAKCDQQGGILYHPNQIKKNELAAKLNVKPVQTL</sequence>
<reference evidence="3" key="1">
    <citation type="submission" date="2022-11" db="EMBL/GenBank/DDBJ databases">
        <title>Centuries of genome instability and evolution in soft-shell clam transmissible cancer (bioRxiv).</title>
        <authorList>
            <person name="Hart S.F.M."/>
            <person name="Yonemitsu M.A."/>
            <person name="Giersch R.M."/>
            <person name="Beal B.F."/>
            <person name="Arriagada G."/>
            <person name="Davis B.W."/>
            <person name="Ostrander E.A."/>
            <person name="Goff S.P."/>
            <person name="Metzger M.J."/>
        </authorList>
    </citation>
    <scope>NUCLEOTIDE SEQUENCE</scope>
    <source>
        <strain evidence="3">MELC-2E11</strain>
        <tissue evidence="3">Siphon/mantle</tissue>
    </source>
</reference>
<keyword evidence="2" id="KW-0560">Oxidoreductase</keyword>
<evidence type="ECO:0000256" key="2">
    <source>
        <dbReference type="ARBA" id="ARBA00023002"/>
    </source>
</evidence>
<dbReference type="InterPro" id="IPR036111">
    <property type="entry name" value="Mal/L-sulfo/L-lacto_DH-like_sf"/>
</dbReference>
<evidence type="ECO:0000256" key="1">
    <source>
        <dbReference type="ARBA" id="ARBA00006056"/>
    </source>
</evidence>
<dbReference type="Gene3D" id="3.30.1370.60">
    <property type="entry name" value="Hypothetical oxidoreductase yiak, domain 2"/>
    <property type="match status" value="1"/>
</dbReference>
<dbReference type="EMBL" id="CP111020">
    <property type="protein sequence ID" value="WAR14257.1"/>
    <property type="molecule type" value="Genomic_DNA"/>
</dbReference>
<accession>A0ABY7EWC5</accession>
<organism evidence="3 4">
    <name type="scientific">Mya arenaria</name>
    <name type="common">Soft-shell clam</name>
    <dbReference type="NCBI Taxonomy" id="6604"/>
    <lineage>
        <taxon>Eukaryota</taxon>
        <taxon>Metazoa</taxon>
        <taxon>Spiralia</taxon>
        <taxon>Lophotrochozoa</taxon>
        <taxon>Mollusca</taxon>
        <taxon>Bivalvia</taxon>
        <taxon>Autobranchia</taxon>
        <taxon>Heteroconchia</taxon>
        <taxon>Euheterodonta</taxon>
        <taxon>Imparidentia</taxon>
        <taxon>Neoheterodontei</taxon>
        <taxon>Myida</taxon>
        <taxon>Myoidea</taxon>
        <taxon>Myidae</taxon>
        <taxon>Mya</taxon>
    </lineage>
</organism>
<dbReference type="PANTHER" id="PTHR11091:SF0">
    <property type="entry name" value="MALATE DEHYDROGENASE"/>
    <property type="match status" value="1"/>
</dbReference>
<evidence type="ECO:0000313" key="4">
    <source>
        <dbReference type="Proteomes" id="UP001164746"/>
    </source>
</evidence>
<dbReference type="InterPro" id="IPR003767">
    <property type="entry name" value="Malate/L-lactate_DH-like"/>
</dbReference>
<keyword evidence="4" id="KW-1185">Reference proteome</keyword>
<comment type="similarity">
    <text evidence="1">Belongs to the LDH2/MDH2 oxidoreductase family.</text>
</comment>
<name>A0ABY7EWC5_MYAAR</name>
<dbReference type="Proteomes" id="UP001164746">
    <property type="component" value="Chromosome 9"/>
</dbReference>
<dbReference type="Pfam" id="PF02615">
    <property type="entry name" value="Ldh_2"/>
    <property type="match status" value="1"/>
</dbReference>
<gene>
    <name evidence="3" type="ORF">MAR_004362</name>
</gene>
<evidence type="ECO:0000313" key="3">
    <source>
        <dbReference type="EMBL" id="WAR14257.1"/>
    </source>
</evidence>
<dbReference type="SUPFAM" id="SSF89733">
    <property type="entry name" value="L-sulfolactate dehydrogenase-like"/>
    <property type="match status" value="1"/>
</dbReference>